<organism evidence="1 2">
    <name type="scientific">Candidatus Taylorbacteria bacterium RIFCSPHIGHO2_02_49_25</name>
    <dbReference type="NCBI Taxonomy" id="1802305"/>
    <lineage>
        <taxon>Bacteria</taxon>
        <taxon>Candidatus Tayloriibacteriota</taxon>
    </lineage>
</organism>
<protein>
    <recommendedName>
        <fullName evidence="3">Toxin</fullName>
    </recommendedName>
</protein>
<dbReference type="Proteomes" id="UP000176493">
    <property type="component" value="Unassembled WGS sequence"/>
</dbReference>
<dbReference type="Pfam" id="PF04365">
    <property type="entry name" value="BrnT_toxin"/>
    <property type="match status" value="1"/>
</dbReference>
<dbReference type="AlphaFoldDB" id="A0A1G2MHF7"/>
<name>A0A1G2MHF7_9BACT</name>
<dbReference type="InterPro" id="IPR007460">
    <property type="entry name" value="BrnT_toxin"/>
</dbReference>
<reference evidence="1 2" key="1">
    <citation type="journal article" date="2016" name="Nat. Commun.">
        <title>Thousands of microbial genomes shed light on interconnected biogeochemical processes in an aquifer system.</title>
        <authorList>
            <person name="Anantharaman K."/>
            <person name="Brown C.T."/>
            <person name="Hug L.A."/>
            <person name="Sharon I."/>
            <person name="Castelle C.J."/>
            <person name="Probst A.J."/>
            <person name="Thomas B.C."/>
            <person name="Singh A."/>
            <person name="Wilkins M.J."/>
            <person name="Karaoz U."/>
            <person name="Brodie E.L."/>
            <person name="Williams K.H."/>
            <person name="Hubbard S.S."/>
            <person name="Banfield J.F."/>
        </authorList>
    </citation>
    <scope>NUCLEOTIDE SEQUENCE [LARGE SCALE GENOMIC DNA]</scope>
</reference>
<evidence type="ECO:0000313" key="1">
    <source>
        <dbReference type="EMBL" id="OHA23346.1"/>
    </source>
</evidence>
<dbReference type="InterPro" id="IPR038573">
    <property type="entry name" value="BrnT_sf"/>
</dbReference>
<evidence type="ECO:0008006" key="3">
    <source>
        <dbReference type="Google" id="ProtNLM"/>
    </source>
</evidence>
<comment type="caution">
    <text evidence="1">The sequence shown here is derived from an EMBL/GenBank/DDBJ whole genome shotgun (WGS) entry which is preliminary data.</text>
</comment>
<dbReference type="Gene3D" id="3.10.450.530">
    <property type="entry name" value="Ribonuclease toxin, BrnT, of type II toxin-antitoxin system"/>
    <property type="match status" value="1"/>
</dbReference>
<accession>A0A1G2MHF7</accession>
<proteinExistence type="predicted"/>
<gene>
    <name evidence="1" type="ORF">A2W52_04060</name>
</gene>
<evidence type="ECO:0000313" key="2">
    <source>
        <dbReference type="Proteomes" id="UP000176493"/>
    </source>
</evidence>
<dbReference type="EMBL" id="MHRJ01000009">
    <property type="protein sequence ID" value="OHA23346.1"/>
    <property type="molecule type" value="Genomic_DNA"/>
</dbReference>
<sequence>MRGSGEVIDFEWDAGNRGKNLKKHGVTDAESEEAFFDSGKKIFKDVVHSEIEERSILVGQTKAGKMLFIAFTSRKTRIRIISSRPLNKKEKQLYGKKT</sequence>